<protein>
    <recommendedName>
        <fullName evidence="1">Hemerythrin-like domain-containing protein</fullName>
    </recommendedName>
</protein>
<evidence type="ECO:0000313" key="3">
    <source>
        <dbReference type="Proteomes" id="UP000468735"/>
    </source>
</evidence>
<sequence>MTPVLDRLRREHVAVARVKDDIKALLDELDTADPGRFLAELDRMTNELEAHFAYEEKELVAVLNTLTPDEIGRPPEA</sequence>
<dbReference type="Gene3D" id="1.20.120.520">
    <property type="entry name" value="nmb1532 protein domain like"/>
    <property type="match status" value="1"/>
</dbReference>
<dbReference type="InterPro" id="IPR012312">
    <property type="entry name" value="Hemerythrin-like"/>
</dbReference>
<keyword evidence="3" id="KW-1185">Reference proteome</keyword>
<comment type="caution">
    <text evidence="2">The sequence shown here is derived from an EMBL/GenBank/DDBJ whole genome shotgun (WGS) entry which is preliminary data.</text>
</comment>
<dbReference type="Pfam" id="PF01814">
    <property type="entry name" value="Hemerythrin"/>
    <property type="match status" value="1"/>
</dbReference>
<reference evidence="2 3" key="1">
    <citation type="submission" date="2019-09" db="EMBL/GenBank/DDBJ databases">
        <title>Actinomadura physcomitrii sp. nov., a novel actinomycete isolated from moss [Physcomitrium sphaericum (Ludw) Fuernr].</title>
        <authorList>
            <person name="Zhuang X."/>
            <person name="Liu C."/>
        </authorList>
    </citation>
    <scope>NUCLEOTIDE SEQUENCE [LARGE SCALE GENOMIC DNA]</scope>
    <source>
        <strain evidence="2 3">HMC1</strain>
    </source>
</reference>
<dbReference type="AlphaFoldDB" id="A0A6H9YCC1"/>
<gene>
    <name evidence="2" type="ORF">F8566_36415</name>
</gene>
<dbReference type="Proteomes" id="UP000468735">
    <property type="component" value="Unassembled WGS sequence"/>
</dbReference>
<accession>A0A6H9YCC1</accession>
<organism evidence="2 3">
    <name type="scientific">Actinomadura rudentiformis</name>
    <dbReference type="NCBI Taxonomy" id="359158"/>
    <lineage>
        <taxon>Bacteria</taxon>
        <taxon>Bacillati</taxon>
        <taxon>Actinomycetota</taxon>
        <taxon>Actinomycetes</taxon>
        <taxon>Streptosporangiales</taxon>
        <taxon>Thermomonosporaceae</taxon>
        <taxon>Actinomadura</taxon>
    </lineage>
</organism>
<evidence type="ECO:0000313" key="2">
    <source>
        <dbReference type="EMBL" id="KAB2343036.1"/>
    </source>
</evidence>
<dbReference type="OrthoDB" id="8225825at2"/>
<evidence type="ECO:0000259" key="1">
    <source>
        <dbReference type="Pfam" id="PF01814"/>
    </source>
</evidence>
<feature type="domain" description="Hemerythrin-like" evidence="1">
    <location>
        <begin position="5"/>
        <end position="61"/>
    </location>
</feature>
<name>A0A6H9YCC1_9ACTN</name>
<proteinExistence type="predicted"/>
<dbReference type="RefSeq" id="WP_151566417.1">
    <property type="nucleotide sequence ID" value="NZ_WBMT01000020.1"/>
</dbReference>
<dbReference type="EMBL" id="WBMT01000020">
    <property type="protein sequence ID" value="KAB2343036.1"/>
    <property type="molecule type" value="Genomic_DNA"/>
</dbReference>